<name>A0A8S3UL36_MYTED</name>
<evidence type="ECO:0000256" key="2">
    <source>
        <dbReference type="ARBA" id="ARBA00007018"/>
    </source>
</evidence>
<dbReference type="Pfam" id="PF03006">
    <property type="entry name" value="HlyIII"/>
    <property type="match status" value="1"/>
</dbReference>
<evidence type="ECO:0000256" key="4">
    <source>
        <dbReference type="ARBA" id="ARBA00022989"/>
    </source>
</evidence>
<dbReference type="OrthoDB" id="186812at2759"/>
<comment type="subcellular location">
    <subcellularLocation>
        <location evidence="1">Membrane</location>
        <topology evidence="1">Multi-pass membrane protein</topology>
    </subcellularLocation>
</comment>
<feature type="transmembrane region" description="Helical" evidence="7">
    <location>
        <begin position="68"/>
        <end position="93"/>
    </location>
</feature>
<organism evidence="8 9">
    <name type="scientific">Mytilus edulis</name>
    <name type="common">Blue mussel</name>
    <dbReference type="NCBI Taxonomy" id="6550"/>
    <lineage>
        <taxon>Eukaryota</taxon>
        <taxon>Metazoa</taxon>
        <taxon>Spiralia</taxon>
        <taxon>Lophotrochozoa</taxon>
        <taxon>Mollusca</taxon>
        <taxon>Bivalvia</taxon>
        <taxon>Autobranchia</taxon>
        <taxon>Pteriomorphia</taxon>
        <taxon>Mytilida</taxon>
        <taxon>Mytiloidea</taxon>
        <taxon>Mytilidae</taxon>
        <taxon>Mytilinae</taxon>
        <taxon>Mytilus</taxon>
    </lineage>
</organism>
<keyword evidence="6" id="KW-0862">Zinc</keyword>
<sequence length="210" mass="23785">MVVQPIKTRLSCCDFTRLKNPKAGKGQAYIPTDYEHIANIITHGMMIIPSMFGTWWMVGLAKTKLQTFIAWIFGFALISLFTTSSLFHLFAFMGECKTLKYIFHIGDRAVIYLFIASSYTPWLTLREFNGIGDEVLSIVWTMARQAAGMFELALGGATYILGVVFFKMDGRMPFAHAIWHCFVAGGALWHYYAICTHLLGHDHDELAMHL</sequence>
<reference evidence="8" key="1">
    <citation type="submission" date="2021-03" db="EMBL/GenBank/DDBJ databases">
        <authorList>
            <person name="Bekaert M."/>
        </authorList>
    </citation>
    <scope>NUCLEOTIDE SEQUENCE</scope>
</reference>
<keyword evidence="9" id="KW-1185">Reference proteome</keyword>
<feature type="binding site" evidence="6">
    <location>
        <position position="88"/>
    </location>
    <ligand>
        <name>Zn(2+)</name>
        <dbReference type="ChEBI" id="CHEBI:29105"/>
    </ligand>
</feature>
<dbReference type="Proteomes" id="UP000683360">
    <property type="component" value="Unassembled WGS sequence"/>
</dbReference>
<keyword evidence="3 7" id="KW-0812">Transmembrane</keyword>
<gene>
    <name evidence="8" type="ORF">MEDL_54142</name>
</gene>
<dbReference type="GO" id="GO:0016020">
    <property type="term" value="C:membrane"/>
    <property type="evidence" value="ECO:0007669"/>
    <property type="project" value="UniProtKB-SubCell"/>
</dbReference>
<feature type="transmembrane region" description="Helical" evidence="7">
    <location>
        <begin position="105"/>
        <end position="125"/>
    </location>
</feature>
<comment type="similarity">
    <text evidence="2">Belongs to the ADIPOR family.</text>
</comment>
<dbReference type="PANTHER" id="PTHR20855:SF3">
    <property type="entry name" value="LD03007P"/>
    <property type="match status" value="1"/>
</dbReference>
<keyword evidence="5 7" id="KW-0472">Membrane</keyword>
<dbReference type="GO" id="GO:0046872">
    <property type="term" value="F:metal ion binding"/>
    <property type="evidence" value="ECO:0007669"/>
    <property type="project" value="UniProtKB-KW"/>
</dbReference>
<comment type="caution">
    <text evidence="8">The sequence shown here is derived from an EMBL/GenBank/DDBJ whole genome shotgun (WGS) entry which is preliminary data.</text>
</comment>
<evidence type="ECO:0000256" key="1">
    <source>
        <dbReference type="ARBA" id="ARBA00004141"/>
    </source>
</evidence>
<protein>
    <submittedName>
        <fullName evidence="8">MMD</fullName>
    </submittedName>
</protein>
<accession>A0A8S3UL36</accession>
<feature type="transmembrane region" description="Helical" evidence="7">
    <location>
        <begin position="145"/>
        <end position="166"/>
    </location>
</feature>
<keyword evidence="6" id="KW-0479">Metal-binding</keyword>
<feature type="transmembrane region" description="Helical" evidence="7">
    <location>
        <begin position="37"/>
        <end position="56"/>
    </location>
</feature>
<proteinExistence type="inferred from homology"/>
<evidence type="ECO:0000256" key="6">
    <source>
        <dbReference type="PIRSR" id="PIRSR604254-1"/>
    </source>
</evidence>
<evidence type="ECO:0000313" key="8">
    <source>
        <dbReference type="EMBL" id="CAG2241923.1"/>
    </source>
</evidence>
<evidence type="ECO:0000313" key="9">
    <source>
        <dbReference type="Proteomes" id="UP000683360"/>
    </source>
</evidence>
<feature type="transmembrane region" description="Helical" evidence="7">
    <location>
        <begin position="178"/>
        <end position="200"/>
    </location>
</feature>
<dbReference type="PANTHER" id="PTHR20855">
    <property type="entry name" value="ADIPOR/PROGESTIN RECEPTOR-RELATED"/>
    <property type="match status" value="1"/>
</dbReference>
<dbReference type="EMBL" id="CAJPWZ010002604">
    <property type="protein sequence ID" value="CAG2241923.1"/>
    <property type="molecule type" value="Genomic_DNA"/>
</dbReference>
<keyword evidence="4 7" id="KW-1133">Transmembrane helix</keyword>
<evidence type="ECO:0000256" key="5">
    <source>
        <dbReference type="ARBA" id="ARBA00023136"/>
    </source>
</evidence>
<evidence type="ECO:0000256" key="3">
    <source>
        <dbReference type="ARBA" id="ARBA00022692"/>
    </source>
</evidence>
<evidence type="ECO:0000256" key="7">
    <source>
        <dbReference type="SAM" id="Phobius"/>
    </source>
</evidence>
<dbReference type="InterPro" id="IPR004254">
    <property type="entry name" value="AdipoR/HlyIII-related"/>
</dbReference>
<dbReference type="AlphaFoldDB" id="A0A8S3UL36"/>